<dbReference type="GO" id="GO:0009236">
    <property type="term" value="P:cobalamin biosynthetic process"/>
    <property type="evidence" value="ECO:0007669"/>
    <property type="project" value="UniProtKB-UniRule"/>
</dbReference>
<dbReference type="GO" id="GO:0015420">
    <property type="term" value="F:ABC-type vitamin B12 transporter activity"/>
    <property type="evidence" value="ECO:0007669"/>
    <property type="project" value="UniProtKB-UniRule"/>
</dbReference>
<organism evidence="10 11">
    <name type="scientific">Phytoactinopolyspora alkaliphila</name>
    <dbReference type="NCBI Taxonomy" id="1783498"/>
    <lineage>
        <taxon>Bacteria</taxon>
        <taxon>Bacillati</taxon>
        <taxon>Actinomycetota</taxon>
        <taxon>Actinomycetes</taxon>
        <taxon>Jiangellales</taxon>
        <taxon>Jiangellaceae</taxon>
        <taxon>Phytoactinopolyspora</taxon>
    </lineage>
</organism>
<dbReference type="PANTHER" id="PTHR34308:SF1">
    <property type="entry name" value="COBALAMIN BIOSYNTHESIS PROTEIN CBIB"/>
    <property type="match status" value="1"/>
</dbReference>
<evidence type="ECO:0000256" key="8">
    <source>
        <dbReference type="ARBA" id="ARBA00023136"/>
    </source>
</evidence>
<evidence type="ECO:0000256" key="3">
    <source>
        <dbReference type="ARBA" id="ARBA00006263"/>
    </source>
</evidence>
<proteinExistence type="inferred from homology"/>
<keyword evidence="6 9" id="KW-0812">Transmembrane</keyword>
<evidence type="ECO:0000313" key="11">
    <source>
        <dbReference type="Proteomes" id="UP000469185"/>
    </source>
</evidence>
<dbReference type="RefSeq" id="WP_163818324.1">
    <property type="nucleotide sequence ID" value="NZ_JAAGOB010000004.1"/>
</dbReference>
<dbReference type="NCBIfam" id="TIGR00380">
    <property type="entry name" value="cobal_cbiB"/>
    <property type="match status" value="1"/>
</dbReference>
<gene>
    <name evidence="9" type="primary">cobD</name>
    <name evidence="10" type="ORF">G1H11_09575</name>
</gene>
<dbReference type="HAMAP" id="MF_00024">
    <property type="entry name" value="CobD_CbiB"/>
    <property type="match status" value="1"/>
</dbReference>
<comment type="function">
    <text evidence="9">Converts cobyric acid to cobinamide by the addition of aminopropanol on the F carboxylic group.</text>
</comment>
<dbReference type="InterPro" id="IPR004485">
    <property type="entry name" value="Cobalamin_biosynth_CobD/CbiB"/>
</dbReference>
<dbReference type="Pfam" id="PF03186">
    <property type="entry name" value="CobD_Cbib"/>
    <property type="match status" value="1"/>
</dbReference>
<dbReference type="GO" id="GO:0005886">
    <property type="term" value="C:plasma membrane"/>
    <property type="evidence" value="ECO:0007669"/>
    <property type="project" value="UniProtKB-SubCell"/>
</dbReference>
<keyword evidence="11" id="KW-1185">Reference proteome</keyword>
<dbReference type="UniPathway" id="UPA00148"/>
<evidence type="ECO:0000256" key="2">
    <source>
        <dbReference type="ARBA" id="ARBA00004953"/>
    </source>
</evidence>
<comment type="similarity">
    <text evidence="3 9">Belongs to the CobD/CbiB family.</text>
</comment>
<dbReference type="NCBIfam" id="NF002276">
    <property type="entry name" value="PRK01209.1-4"/>
    <property type="match status" value="1"/>
</dbReference>
<dbReference type="PANTHER" id="PTHR34308">
    <property type="entry name" value="COBALAMIN BIOSYNTHESIS PROTEIN CBIB"/>
    <property type="match status" value="1"/>
</dbReference>
<comment type="pathway">
    <text evidence="2 9">Cofactor biosynthesis; adenosylcobalamin biosynthesis.</text>
</comment>
<name>A0A6N9YKP5_9ACTN</name>
<evidence type="ECO:0000256" key="4">
    <source>
        <dbReference type="ARBA" id="ARBA00022475"/>
    </source>
</evidence>
<evidence type="ECO:0000256" key="9">
    <source>
        <dbReference type="HAMAP-Rule" id="MF_00024"/>
    </source>
</evidence>
<evidence type="ECO:0000256" key="1">
    <source>
        <dbReference type="ARBA" id="ARBA00004651"/>
    </source>
</evidence>
<comment type="subcellular location">
    <subcellularLocation>
        <location evidence="1 9">Cell membrane</location>
        <topology evidence="1 9">Multi-pass membrane protein</topology>
    </subcellularLocation>
</comment>
<reference evidence="10 11" key="1">
    <citation type="submission" date="2020-02" db="EMBL/GenBank/DDBJ databases">
        <authorList>
            <person name="Li X.-J."/>
            <person name="Feng X.-M."/>
        </authorList>
    </citation>
    <scope>NUCLEOTIDE SEQUENCE [LARGE SCALE GENOMIC DNA]</scope>
    <source>
        <strain evidence="10 11">CGMCC 4.7225</strain>
    </source>
</reference>
<evidence type="ECO:0000313" key="10">
    <source>
        <dbReference type="EMBL" id="NED95563.1"/>
    </source>
</evidence>
<dbReference type="EMBL" id="JAAGOB010000004">
    <property type="protein sequence ID" value="NED95563.1"/>
    <property type="molecule type" value="Genomic_DNA"/>
</dbReference>
<keyword evidence="5 9" id="KW-0169">Cobalamin biosynthesis</keyword>
<comment type="caution">
    <text evidence="10">The sequence shown here is derived from an EMBL/GenBank/DDBJ whole genome shotgun (WGS) entry which is preliminary data.</text>
</comment>
<keyword evidence="4 9" id="KW-1003">Cell membrane</keyword>
<evidence type="ECO:0000256" key="6">
    <source>
        <dbReference type="ARBA" id="ARBA00022692"/>
    </source>
</evidence>
<dbReference type="AlphaFoldDB" id="A0A6N9YKP5"/>
<dbReference type="GO" id="GO:0048472">
    <property type="term" value="F:threonine-phosphate decarboxylase activity"/>
    <property type="evidence" value="ECO:0007669"/>
    <property type="project" value="InterPro"/>
</dbReference>
<dbReference type="Proteomes" id="UP000469185">
    <property type="component" value="Unassembled WGS sequence"/>
</dbReference>
<evidence type="ECO:0000256" key="7">
    <source>
        <dbReference type="ARBA" id="ARBA00022989"/>
    </source>
</evidence>
<keyword evidence="7 9" id="KW-1133">Transmembrane helix</keyword>
<sequence>MMVATSAGLVAGLVADAVLGDPRRGHPVAGFGRAASVLERTWWADSRRRGALHTAVAVGIPVVAGVAVDRSLARLGSRAAERQARHRWSAGDLTRATAVATTAWAVLGGRSLTREAELLGRSLSDGDLESARQRLPHLCGRDPASLDPAGLARATVESVAENTSDAVVAPLFWGAVAGLPGLAAYRAVNTLDAMVGHKNERFRNFGWASARVDDLANLLPARLSGALAAAAAPLVGGRPADAVLAWRRDAHRHPSPNAGVVEAAFAGALGRQLGGRTVYAYGVDERPVLGSGPPVTPADIPRAVRLSRAVSVGSLAGVVVGRIIGLAVARRITAGRRP</sequence>
<accession>A0A6N9YKP5</accession>
<keyword evidence="8 9" id="KW-0472">Membrane</keyword>
<evidence type="ECO:0000256" key="5">
    <source>
        <dbReference type="ARBA" id="ARBA00022573"/>
    </source>
</evidence>
<protein>
    <recommendedName>
        <fullName evidence="9">Cobalamin biosynthesis protein CobD</fullName>
    </recommendedName>
</protein>